<protein>
    <recommendedName>
        <fullName evidence="4">Polygalacturonase</fullName>
    </recommendedName>
</protein>
<dbReference type="EMBL" id="AP024484">
    <property type="protein sequence ID" value="BCS86236.1"/>
    <property type="molecule type" value="Genomic_DNA"/>
</dbReference>
<dbReference type="InterPro" id="IPR014756">
    <property type="entry name" value="Ig_E-set"/>
</dbReference>
<proteinExistence type="predicted"/>
<dbReference type="SUPFAM" id="SSF81296">
    <property type="entry name" value="E set domains"/>
    <property type="match status" value="3"/>
</dbReference>
<evidence type="ECO:0008006" key="4">
    <source>
        <dbReference type="Google" id="ProtNLM"/>
    </source>
</evidence>
<dbReference type="Proteomes" id="UP001319045">
    <property type="component" value="Chromosome"/>
</dbReference>
<evidence type="ECO:0000313" key="2">
    <source>
        <dbReference type="EMBL" id="BCS86236.1"/>
    </source>
</evidence>
<reference evidence="2 3" key="1">
    <citation type="journal article" date="2022" name="Int. J. Syst. Evol. Microbiol.">
        <title>Prevotella herbatica sp. nov., a plant polysaccharide-decomposing anaerobic bacterium isolated from a methanogenic reactor.</title>
        <authorList>
            <person name="Uek A."/>
            <person name="Tonouchi A."/>
            <person name="Kaku N."/>
            <person name="Ueki K."/>
        </authorList>
    </citation>
    <scope>NUCLEOTIDE SEQUENCE [LARGE SCALE GENOMIC DNA]</scope>
    <source>
        <strain evidence="2 3">WR041</strain>
    </source>
</reference>
<name>A0ABM7P0E8_9BACT</name>
<gene>
    <name evidence="2" type="ORF">prwr041_21290</name>
</gene>
<feature type="chain" id="PRO_5045431976" description="Polygalacturonase" evidence="1">
    <location>
        <begin position="22"/>
        <end position="656"/>
    </location>
</feature>
<sequence length="656" mass="69212">MKKYYNTFIMLVIALMGLSLAGCSNDDLNTDQFGNDISLLSFGPCPVLRGGTLHFMGSNLDQISEIDLPGADPITQYEVLKSGRESEITIQVPAEKCTTGTVTLKTAKGGVITSVTPITYREDIKLTEFYVGTEKNYTGSVGQTLTIKGDYLNLIHGIIFADKDTVNEKQFTSHDRYTITVAIPKEAKTGTFKLTDLAASPNEIETSEALVINLPTVSSLAPETIKAGNNITIAGESLDQIASIEFTGAPAEKFTIAQDGKSISVTVPSKATDGEVNLVTSSGVKIPAGSIKTVVPTELVAAPNPVKNGADVTITGKDLDLVTGIAFPNAAGSIKSSNATTIVATVPEAAQNGDITLSLANGKNVTVAYKLVAPVVTEFSQTSIIAGNALVIKGTNLDLVASVVFPGDGSPTVTTLTQTETAIGLTIPEAAEGTGIKFVLKNGETVNVTGITINASSTPAVSADIKGTIGEYVTINGKNFNNVETVSIDDTKVIKFSARTNTSMTFQIPATVAAGTYDLKMVTPDGTSTVVCKITAASPELDVADYVKNMNGTAIAYPYTMTWGDDGRFTITQDVMTKMGIKVGSVLRFYKKTTTKGQVQINNGAWKPYTTLTDWNGTESVLTLTIDKTCMDFINQSPSIVIQGGLDDITKMTVQP</sequence>
<dbReference type="Gene3D" id="2.60.40.10">
    <property type="entry name" value="Immunoglobulins"/>
    <property type="match status" value="5"/>
</dbReference>
<accession>A0ABM7P0E8</accession>
<keyword evidence="1" id="KW-0732">Signal</keyword>
<dbReference type="PROSITE" id="PS51257">
    <property type="entry name" value="PROKAR_LIPOPROTEIN"/>
    <property type="match status" value="1"/>
</dbReference>
<evidence type="ECO:0000256" key="1">
    <source>
        <dbReference type="SAM" id="SignalP"/>
    </source>
</evidence>
<feature type="signal peptide" evidence="1">
    <location>
        <begin position="1"/>
        <end position="21"/>
    </location>
</feature>
<evidence type="ECO:0000313" key="3">
    <source>
        <dbReference type="Proteomes" id="UP001319045"/>
    </source>
</evidence>
<organism evidence="2 3">
    <name type="scientific">Prevotella herbatica</name>
    <dbReference type="NCBI Taxonomy" id="2801997"/>
    <lineage>
        <taxon>Bacteria</taxon>
        <taxon>Pseudomonadati</taxon>
        <taxon>Bacteroidota</taxon>
        <taxon>Bacteroidia</taxon>
        <taxon>Bacteroidales</taxon>
        <taxon>Prevotellaceae</taxon>
        <taxon>Prevotella</taxon>
    </lineage>
</organism>
<dbReference type="RefSeq" id="WP_207153806.1">
    <property type="nucleotide sequence ID" value="NZ_AP024484.1"/>
</dbReference>
<keyword evidence="3" id="KW-1185">Reference proteome</keyword>
<dbReference type="InterPro" id="IPR013783">
    <property type="entry name" value="Ig-like_fold"/>
</dbReference>